<dbReference type="GO" id="GO:1901911">
    <property type="term" value="P:adenosine 5'-(hexahydrogen pentaphosphate) catabolic process"/>
    <property type="evidence" value="ECO:0007669"/>
    <property type="project" value="TreeGrafter"/>
</dbReference>
<dbReference type="GO" id="GO:0000298">
    <property type="term" value="F:endopolyphosphatase activity"/>
    <property type="evidence" value="ECO:0007669"/>
    <property type="project" value="TreeGrafter"/>
</dbReference>
<organism evidence="13 14">
    <name type="scientific">Brachionus plicatilis</name>
    <name type="common">Marine rotifer</name>
    <name type="synonym">Brachionus muelleri</name>
    <dbReference type="NCBI Taxonomy" id="10195"/>
    <lineage>
        <taxon>Eukaryota</taxon>
        <taxon>Metazoa</taxon>
        <taxon>Spiralia</taxon>
        <taxon>Gnathifera</taxon>
        <taxon>Rotifera</taxon>
        <taxon>Eurotatoria</taxon>
        <taxon>Monogononta</taxon>
        <taxon>Pseudotrocha</taxon>
        <taxon>Ploima</taxon>
        <taxon>Brachionidae</taxon>
        <taxon>Brachionus</taxon>
    </lineage>
</organism>
<dbReference type="EC" id="3.6.1.52" evidence="4"/>
<evidence type="ECO:0000256" key="2">
    <source>
        <dbReference type="ARBA" id="ARBA00004496"/>
    </source>
</evidence>
<dbReference type="Proteomes" id="UP000276133">
    <property type="component" value="Unassembled WGS sequence"/>
</dbReference>
<dbReference type="Gene3D" id="3.90.79.10">
    <property type="entry name" value="Nucleoside Triphosphate Pyrophosphohydrolase"/>
    <property type="match status" value="1"/>
</dbReference>
<evidence type="ECO:0000256" key="9">
    <source>
        <dbReference type="ARBA" id="ARBA00033994"/>
    </source>
</evidence>
<dbReference type="InterPro" id="IPR047198">
    <property type="entry name" value="DDP-like_NUDIX"/>
</dbReference>
<dbReference type="FunFam" id="3.90.79.10:FF:000002">
    <property type="entry name" value="diphosphoinositol polyphosphate phosphohydrolase 1"/>
    <property type="match status" value="1"/>
</dbReference>
<dbReference type="InterPro" id="IPR020084">
    <property type="entry name" value="NUDIX_hydrolase_CS"/>
</dbReference>
<comment type="caution">
    <text evidence="13">The sequence shown here is derived from an EMBL/GenBank/DDBJ whole genome shotgun (WGS) entry which is preliminary data.</text>
</comment>
<evidence type="ECO:0000256" key="10">
    <source>
        <dbReference type="RuleBase" id="RU003476"/>
    </source>
</evidence>
<keyword evidence="6" id="KW-0479">Metal-binding</keyword>
<evidence type="ECO:0000256" key="4">
    <source>
        <dbReference type="ARBA" id="ARBA00012527"/>
    </source>
</evidence>
<accession>A0A3M7PFX7</accession>
<dbReference type="GO" id="GO:0034431">
    <property type="term" value="F:bis(5'-adenosyl)-hexaphosphatase activity"/>
    <property type="evidence" value="ECO:0007669"/>
    <property type="project" value="TreeGrafter"/>
</dbReference>
<evidence type="ECO:0000259" key="12">
    <source>
        <dbReference type="PROSITE" id="PS51462"/>
    </source>
</evidence>
<dbReference type="AlphaFoldDB" id="A0A3M7PFX7"/>
<evidence type="ECO:0000256" key="1">
    <source>
        <dbReference type="ARBA" id="ARBA00001946"/>
    </source>
</evidence>
<dbReference type="GO" id="GO:1901907">
    <property type="term" value="P:diadenosine pentaphosphate catabolic process"/>
    <property type="evidence" value="ECO:0007669"/>
    <property type="project" value="TreeGrafter"/>
</dbReference>
<dbReference type="PRINTS" id="PR00502">
    <property type="entry name" value="NUDIXFAMILY"/>
</dbReference>
<dbReference type="InterPro" id="IPR000086">
    <property type="entry name" value="NUDIX_hydrolase_dom"/>
</dbReference>
<proteinExistence type="inferred from homology"/>
<dbReference type="GO" id="GO:0008486">
    <property type="term" value="F:diphosphoinositol-polyphosphate diphosphatase activity"/>
    <property type="evidence" value="ECO:0007669"/>
    <property type="project" value="UniProtKB-EC"/>
</dbReference>
<dbReference type="EMBL" id="REGN01011284">
    <property type="protein sequence ID" value="RMZ97640.1"/>
    <property type="molecule type" value="Genomic_DNA"/>
</dbReference>
<dbReference type="PANTHER" id="PTHR12629:SF0">
    <property type="entry name" value="DIPHOSPHOINOSITOL-POLYPHOSPHATE DIPHOSPHATASE"/>
    <property type="match status" value="1"/>
</dbReference>
<evidence type="ECO:0000256" key="8">
    <source>
        <dbReference type="ARBA" id="ARBA00022842"/>
    </source>
</evidence>
<keyword evidence="14" id="KW-1185">Reference proteome</keyword>
<dbReference type="GO" id="GO:0005634">
    <property type="term" value="C:nucleus"/>
    <property type="evidence" value="ECO:0007669"/>
    <property type="project" value="TreeGrafter"/>
</dbReference>
<dbReference type="GO" id="GO:0046872">
    <property type="term" value="F:metal ion binding"/>
    <property type="evidence" value="ECO:0007669"/>
    <property type="project" value="UniProtKB-KW"/>
</dbReference>
<dbReference type="InterPro" id="IPR020476">
    <property type="entry name" value="Nudix_hydrolase"/>
</dbReference>
<dbReference type="PROSITE" id="PS00893">
    <property type="entry name" value="NUDIX_BOX"/>
    <property type="match status" value="1"/>
</dbReference>
<dbReference type="OrthoDB" id="2011998at2759"/>
<feature type="region of interest" description="Disordered" evidence="11">
    <location>
        <begin position="171"/>
        <end position="201"/>
    </location>
</feature>
<dbReference type="SUPFAM" id="SSF55811">
    <property type="entry name" value="Nudix"/>
    <property type="match status" value="1"/>
</dbReference>
<dbReference type="InterPro" id="IPR015797">
    <property type="entry name" value="NUDIX_hydrolase-like_dom_sf"/>
</dbReference>
<feature type="domain" description="Nudix hydrolase" evidence="12">
    <location>
        <begin position="17"/>
        <end position="143"/>
    </location>
</feature>
<comment type="subcellular location">
    <subcellularLocation>
        <location evidence="2">Cytoplasm</location>
    </subcellularLocation>
</comment>
<evidence type="ECO:0000256" key="11">
    <source>
        <dbReference type="SAM" id="MobiDB-lite"/>
    </source>
</evidence>
<evidence type="ECO:0000256" key="7">
    <source>
        <dbReference type="ARBA" id="ARBA00022801"/>
    </source>
</evidence>
<gene>
    <name evidence="13" type="ORF">BpHYR1_038009</name>
</gene>
<comment type="catalytic activity">
    <reaction evidence="9">
        <text>diphospho-myo-inositol polyphosphate + H2O = myo-inositol polyphosphate + phosphate.</text>
        <dbReference type="EC" id="3.6.1.52"/>
    </reaction>
</comment>
<evidence type="ECO:0000313" key="13">
    <source>
        <dbReference type="EMBL" id="RMZ97640.1"/>
    </source>
</evidence>
<keyword evidence="7 10" id="KW-0378">Hydrolase</keyword>
<evidence type="ECO:0000256" key="5">
    <source>
        <dbReference type="ARBA" id="ARBA00022490"/>
    </source>
</evidence>
<dbReference type="Pfam" id="PF00293">
    <property type="entry name" value="NUDIX"/>
    <property type="match status" value="1"/>
</dbReference>
<reference evidence="13 14" key="1">
    <citation type="journal article" date="2018" name="Sci. Rep.">
        <title>Genomic signatures of local adaptation to the degree of environmental predictability in rotifers.</title>
        <authorList>
            <person name="Franch-Gras L."/>
            <person name="Hahn C."/>
            <person name="Garcia-Roger E.M."/>
            <person name="Carmona M.J."/>
            <person name="Serra M."/>
            <person name="Gomez A."/>
        </authorList>
    </citation>
    <scope>NUCLEOTIDE SEQUENCE [LARGE SCALE GENOMIC DNA]</scope>
    <source>
        <strain evidence="13">HYR1</strain>
    </source>
</reference>
<keyword evidence="5" id="KW-0963">Cytoplasm</keyword>
<dbReference type="GO" id="GO:0071543">
    <property type="term" value="P:diphosphoinositol polyphosphate metabolic process"/>
    <property type="evidence" value="ECO:0007669"/>
    <property type="project" value="TreeGrafter"/>
</dbReference>
<evidence type="ECO:0000256" key="3">
    <source>
        <dbReference type="ARBA" id="ARBA00008266"/>
    </source>
</evidence>
<keyword evidence="8" id="KW-0460">Magnesium</keyword>
<dbReference type="STRING" id="10195.A0A3M7PFX7"/>
<dbReference type="PANTHER" id="PTHR12629">
    <property type="entry name" value="DIPHOSPHOINOSITOL POLYPHOSPHATE PHOSPHOHYDROLASE"/>
    <property type="match status" value="1"/>
</dbReference>
<dbReference type="GO" id="GO:0034432">
    <property type="term" value="F:bis(5'-adenosyl)-pentaphosphatase activity"/>
    <property type="evidence" value="ECO:0007669"/>
    <property type="project" value="TreeGrafter"/>
</dbReference>
<name>A0A3M7PFX7_BRAPC</name>
<comment type="similarity">
    <text evidence="3">Belongs to the Nudix hydrolase family. DIPP subfamily.</text>
</comment>
<feature type="compositionally biased region" description="Low complexity" evidence="11">
    <location>
        <begin position="171"/>
        <end position="194"/>
    </location>
</feature>
<evidence type="ECO:0000256" key="6">
    <source>
        <dbReference type="ARBA" id="ARBA00022723"/>
    </source>
</evidence>
<comment type="cofactor">
    <cofactor evidence="1">
        <name>Mg(2+)</name>
        <dbReference type="ChEBI" id="CHEBI:18420"/>
    </cofactor>
</comment>
<dbReference type="GO" id="GO:1901909">
    <property type="term" value="P:diadenosine hexaphosphate catabolic process"/>
    <property type="evidence" value="ECO:0007669"/>
    <property type="project" value="TreeGrafter"/>
</dbReference>
<dbReference type="PROSITE" id="PS51462">
    <property type="entry name" value="NUDIX"/>
    <property type="match status" value="1"/>
</dbReference>
<sequence>MVTEKPKTDRVLDNDGFKKRASCVCVRNENENEVLLISSSRNKNRWVVPGGGIEDNENPEDAAEREVFEEAGVIGRLDRFLGVFENQERKHRTTVYLLIVDKELDEWEENTKYGRLRKWFSLNEAISELEQHKPVQVSYLNLLKGVSEQSYLNFSSLSSISLPIQKNPSESSCSLSNSSSNSSSFNSSPVSASSIKNFVKN</sequence>
<dbReference type="GO" id="GO:0005737">
    <property type="term" value="C:cytoplasm"/>
    <property type="evidence" value="ECO:0007669"/>
    <property type="project" value="UniProtKB-SubCell"/>
</dbReference>
<evidence type="ECO:0000313" key="14">
    <source>
        <dbReference type="Proteomes" id="UP000276133"/>
    </source>
</evidence>
<dbReference type="CDD" id="cd04666">
    <property type="entry name" value="NUDIX_DIPP2_like_Nudt4"/>
    <property type="match status" value="1"/>
</dbReference>
<protein>
    <recommendedName>
        <fullName evidence="4">diphosphoinositol-polyphosphate diphosphatase</fullName>
        <ecNumber evidence="4">3.6.1.52</ecNumber>
    </recommendedName>
</protein>